<evidence type="ECO:0000259" key="1">
    <source>
        <dbReference type="Pfam" id="PF00646"/>
    </source>
</evidence>
<dbReference type="EMBL" id="JADBGQ010000004">
    <property type="protein sequence ID" value="KAG5402048.1"/>
    <property type="molecule type" value="Genomic_DNA"/>
</dbReference>
<evidence type="ECO:0000313" key="4">
    <source>
        <dbReference type="Proteomes" id="UP000823674"/>
    </source>
</evidence>
<comment type="caution">
    <text evidence="3">The sequence shown here is derived from an EMBL/GenBank/DDBJ whole genome shotgun (WGS) entry which is preliminary data.</text>
</comment>
<proteinExistence type="predicted"/>
<feature type="non-terminal residue" evidence="3">
    <location>
        <position position="1"/>
    </location>
</feature>
<name>A0ABQ7MTL1_BRACM</name>
<dbReference type="NCBIfam" id="TIGR01640">
    <property type="entry name" value="F_box_assoc_1"/>
    <property type="match status" value="1"/>
</dbReference>
<reference evidence="3 4" key="1">
    <citation type="submission" date="2021-03" db="EMBL/GenBank/DDBJ databases">
        <authorList>
            <person name="King G.J."/>
            <person name="Bancroft I."/>
            <person name="Baten A."/>
            <person name="Bloomfield J."/>
            <person name="Borpatragohain P."/>
            <person name="He Z."/>
            <person name="Irish N."/>
            <person name="Irwin J."/>
            <person name="Liu K."/>
            <person name="Mauleon R.P."/>
            <person name="Moore J."/>
            <person name="Morris R."/>
            <person name="Ostergaard L."/>
            <person name="Wang B."/>
            <person name="Wells R."/>
        </authorList>
    </citation>
    <scope>NUCLEOTIDE SEQUENCE [LARGE SCALE GENOMIC DNA]</scope>
    <source>
        <strain evidence="3">R-o-18</strain>
        <tissue evidence="3">Leaf</tissue>
    </source>
</reference>
<dbReference type="InterPro" id="IPR036047">
    <property type="entry name" value="F-box-like_dom_sf"/>
</dbReference>
<dbReference type="InterPro" id="IPR017451">
    <property type="entry name" value="F-box-assoc_interact_dom"/>
</dbReference>
<dbReference type="Pfam" id="PF08268">
    <property type="entry name" value="FBA_3"/>
    <property type="match status" value="1"/>
</dbReference>
<evidence type="ECO:0000313" key="3">
    <source>
        <dbReference type="EMBL" id="KAG5402048.1"/>
    </source>
</evidence>
<accession>A0ABQ7MTL1</accession>
<dbReference type="InterPro" id="IPR050796">
    <property type="entry name" value="SCF_F-box_component"/>
</dbReference>
<protein>
    <recommendedName>
        <fullName evidence="5">F-box domain-containing protein</fullName>
    </recommendedName>
</protein>
<dbReference type="PANTHER" id="PTHR31672:SF13">
    <property type="entry name" value="F-BOX PROTEIN CPR30-LIKE"/>
    <property type="match status" value="1"/>
</dbReference>
<dbReference type="InterPro" id="IPR013187">
    <property type="entry name" value="F-box-assoc_dom_typ3"/>
</dbReference>
<dbReference type="InterPro" id="IPR001810">
    <property type="entry name" value="F-box_dom"/>
</dbReference>
<evidence type="ECO:0000259" key="2">
    <source>
        <dbReference type="Pfam" id="PF08268"/>
    </source>
</evidence>
<dbReference type="Pfam" id="PF00646">
    <property type="entry name" value="F-box"/>
    <property type="match status" value="1"/>
</dbReference>
<keyword evidence="4" id="KW-1185">Reference proteome</keyword>
<evidence type="ECO:0008006" key="5">
    <source>
        <dbReference type="Google" id="ProtNLM"/>
    </source>
</evidence>
<sequence>SLLHKACGVVGYHVDARYAEMEKDKLREACGVVETMWTQDAKLAWDKLEEQVYTVEKRKVYLLIWKLSIFMLSWRLGFQERGDHYKKIYGVILHRLPVKSLVRLKSVSKEWKSLMESGYLAEKHLRLLEKKYYGIVEEEIKITVHKSTSKSLCIKFFSKCGKMSSEASSGGLLRVAGSCNGLVCVHELDSVNVYLCNPMTGVTRTLTPPPQANNKLSVGFGIDVVTGTYKVVLFYYGLGTVVFDFGTSKWRPTAGPMPLSCIPRPDRNPVFVNGSLFWLLKNNFSEILVMDLHTEKFRTLSTPSDMGVTVGEIYMCSFEDRVCFFNFKQMYNFSQGVRSYVWVLLKNERWESTTDNLLGISSPPISLNSAWFSQTLVSPCQSSSSTCIRYRQRQRSSASAQYFSGDGDTRVMDAPIELHLSLN</sequence>
<dbReference type="SUPFAM" id="SSF81383">
    <property type="entry name" value="F-box domain"/>
    <property type="match status" value="1"/>
</dbReference>
<feature type="domain" description="F-box associated beta-propeller type 3" evidence="2">
    <location>
        <begin position="157"/>
        <end position="353"/>
    </location>
</feature>
<feature type="domain" description="F-box" evidence="1">
    <location>
        <begin position="92"/>
        <end position="117"/>
    </location>
</feature>
<dbReference type="PANTHER" id="PTHR31672">
    <property type="entry name" value="BNACNNG10540D PROTEIN"/>
    <property type="match status" value="1"/>
</dbReference>
<dbReference type="Proteomes" id="UP000823674">
    <property type="component" value="Chromosome A04"/>
</dbReference>
<organism evidence="3 4">
    <name type="scientific">Brassica rapa subsp. trilocularis</name>
    <dbReference type="NCBI Taxonomy" id="1813537"/>
    <lineage>
        <taxon>Eukaryota</taxon>
        <taxon>Viridiplantae</taxon>
        <taxon>Streptophyta</taxon>
        <taxon>Embryophyta</taxon>
        <taxon>Tracheophyta</taxon>
        <taxon>Spermatophyta</taxon>
        <taxon>Magnoliopsida</taxon>
        <taxon>eudicotyledons</taxon>
        <taxon>Gunneridae</taxon>
        <taxon>Pentapetalae</taxon>
        <taxon>rosids</taxon>
        <taxon>malvids</taxon>
        <taxon>Brassicales</taxon>
        <taxon>Brassicaceae</taxon>
        <taxon>Brassiceae</taxon>
        <taxon>Brassica</taxon>
    </lineage>
</organism>
<gene>
    <name evidence="3" type="primary">A04p033140.1_BraROA</name>
    <name evidence="3" type="ORF">IGI04_016655</name>
</gene>